<keyword evidence="3" id="KW-1185">Reference proteome</keyword>
<accession>G0NJJ4</accession>
<feature type="compositionally biased region" description="Basic and acidic residues" evidence="1">
    <location>
        <begin position="73"/>
        <end position="82"/>
    </location>
</feature>
<feature type="compositionally biased region" description="Polar residues" evidence="1">
    <location>
        <begin position="19"/>
        <end position="29"/>
    </location>
</feature>
<evidence type="ECO:0000313" key="3">
    <source>
        <dbReference type="Proteomes" id="UP000008068"/>
    </source>
</evidence>
<dbReference type="OrthoDB" id="10501969at2759"/>
<sequence length="253" mass="28331">MDLNASTSSSRRRRTRSSESITDSPTASENSRKRPRNLSEPSFETISGIPRGNRTFDEEETILSDANDSVADGESKSDKTVKTELNTPDENILPDSTDDTDFEMLDNRGLLFEKIFKDVVPINAEFDGNSFFIIGTSERAKRIEKKFVIMQKLANLVGCGLDCHFRLANKEYRLMMLVRGAPRVLFGTTVSVIPDLTDTRKYATPGEFVEAGQVAFFESILELVPRNLMSAVPILRVSLMNGEEDVIICFFIP</sequence>
<dbReference type="Proteomes" id="UP000008068">
    <property type="component" value="Unassembled WGS sequence"/>
</dbReference>
<reference evidence="3" key="1">
    <citation type="submission" date="2011-07" db="EMBL/GenBank/DDBJ databases">
        <authorList>
            <consortium name="Caenorhabditis brenneri Sequencing and Analysis Consortium"/>
            <person name="Wilson R.K."/>
        </authorList>
    </citation>
    <scope>NUCLEOTIDE SEQUENCE [LARGE SCALE GENOMIC DNA]</scope>
    <source>
        <strain evidence="3">PB2801</strain>
    </source>
</reference>
<gene>
    <name evidence="2" type="ORF">CAEBREN_03268</name>
</gene>
<protein>
    <submittedName>
        <fullName evidence="2">Uncharacterized protein</fullName>
    </submittedName>
</protein>
<feature type="region of interest" description="Disordered" evidence="1">
    <location>
        <begin position="1"/>
        <end position="98"/>
    </location>
</feature>
<dbReference type="InParanoid" id="G0NJJ4"/>
<proteinExistence type="predicted"/>
<evidence type="ECO:0000256" key="1">
    <source>
        <dbReference type="SAM" id="MobiDB-lite"/>
    </source>
</evidence>
<name>G0NJJ4_CAEBE</name>
<evidence type="ECO:0000313" key="2">
    <source>
        <dbReference type="EMBL" id="EGT32537.1"/>
    </source>
</evidence>
<dbReference type="HOGENOM" id="CLU_1099318_0_0_1"/>
<dbReference type="EMBL" id="GL379896">
    <property type="protein sequence ID" value="EGT32537.1"/>
    <property type="molecule type" value="Genomic_DNA"/>
</dbReference>
<organism evidence="3">
    <name type="scientific">Caenorhabditis brenneri</name>
    <name type="common">Nematode worm</name>
    <dbReference type="NCBI Taxonomy" id="135651"/>
    <lineage>
        <taxon>Eukaryota</taxon>
        <taxon>Metazoa</taxon>
        <taxon>Ecdysozoa</taxon>
        <taxon>Nematoda</taxon>
        <taxon>Chromadorea</taxon>
        <taxon>Rhabditida</taxon>
        <taxon>Rhabditina</taxon>
        <taxon>Rhabditomorpha</taxon>
        <taxon>Rhabditoidea</taxon>
        <taxon>Rhabditidae</taxon>
        <taxon>Peloderinae</taxon>
        <taxon>Caenorhabditis</taxon>
    </lineage>
</organism>
<dbReference type="eggNOG" id="ENOG502TIF5">
    <property type="taxonomic scope" value="Eukaryota"/>
</dbReference>
<dbReference type="AlphaFoldDB" id="G0NJJ4"/>